<accession>A0ABT4XPN4</accession>
<evidence type="ECO:0000313" key="2">
    <source>
        <dbReference type="Proteomes" id="UP001210720"/>
    </source>
</evidence>
<sequence>MPKVSYHLHEPEDLTSCVVFASPHSGRDYPWTFMRKTVLDERSIRTSEDAFVDRLFDCAPQFGAPLLRASAPRAYVDLNRAMDELDPALIEGVRRSGHNPRVASGLGVVPRVVAGGKAIYRGKLPRVEADQRLAQIWVPYHAKLQELLNRSRESFGEAVLIDCHSMPREALETGGGSAPRPQIVIGDRFGASASGLLVDRVEAAFASAGFIVARNTPFAGAYTTQQYGRPSRNQHAIQIEIDRSIYMDEAAIKPNKDFHAVRKLLRGVILEIAAMGARDQRLAAE</sequence>
<proteinExistence type="predicted"/>
<dbReference type="InterPro" id="IPR007709">
    <property type="entry name" value="N-FG_amidohydro"/>
</dbReference>
<dbReference type="Proteomes" id="UP001210720">
    <property type="component" value="Unassembled WGS sequence"/>
</dbReference>
<comment type="caution">
    <text evidence="1">The sequence shown here is derived from an EMBL/GenBank/DDBJ whole genome shotgun (WGS) entry which is preliminary data.</text>
</comment>
<reference evidence="1 2" key="1">
    <citation type="submission" date="2023-01" db="EMBL/GenBank/DDBJ databases">
        <title>Thalassococcus onchidii sp. nov., isolated from a marine invertebrate from the South China Sea.</title>
        <authorList>
            <person name="Xu S."/>
            <person name="Liu Z."/>
            <person name="Xu Y."/>
        </authorList>
    </citation>
    <scope>NUCLEOTIDE SEQUENCE [LARGE SCALE GENOMIC DNA]</scope>
    <source>
        <strain evidence="1 2">KCTC 32084</strain>
    </source>
</reference>
<gene>
    <name evidence="1" type="ORF">PFY00_04155</name>
</gene>
<evidence type="ECO:0000313" key="1">
    <source>
        <dbReference type="EMBL" id="MDA7423907.1"/>
    </source>
</evidence>
<dbReference type="RefSeq" id="WP_271431239.1">
    <property type="nucleotide sequence ID" value="NZ_JAQIOY010000001.1"/>
</dbReference>
<dbReference type="Gene3D" id="3.40.630.40">
    <property type="entry name" value="Zn-dependent exopeptidases"/>
    <property type="match status" value="1"/>
</dbReference>
<name>A0ABT4XPN4_9RHOB</name>
<protein>
    <submittedName>
        <fullName evidence="1">N-formylglutamate amidohydrolase</fullName>
    </submittedName>
</protein>
<dbReference type="Pfam" id="PF05013">
    <property type="entry name" value="FGase"/>
    <property type="match status" value="1"/>
</dbReference>
<dbReference type="EMBL" id="JAQIOY010000001">
    <property type="protein sequence ID" value="MDA7423907.1"/>
    <property type="molecule type" value="Genomic_DNA"/>
</dbReference>
<dbReference type="SUPFAM" id="SSF53187">
    <property type="entry name" value="Zn-dependent exopeptidases"/>
    <property type="match status" value="1"/>
</dbReference>
<organism evidence="1 2">
    <name type="scientific">Thalassococcus lentus</name>
    <dbReference type="NCBI Taxonomy" id="1210524"/>
    <lineage>
        <taxon>Bacteria</taxon>
        <taxon>Pseudomonadati</taxon>
        <taxon>Pseudomonadota</taxon>
        <taxon>Alphaproteobacteria</taxon>
        <taxon>Rhodobacterales</taxon>
        <taxon>Roseobacteraceae</taxon>
        <taxon>Thalassococcus</taxon>
    </lineage>
</organism>
<keyword evidence="2" id="KW-1185">Reference proteome</keyword>